<keyword evidence="1" id="KW-0472">Membrane</keyword>
<organism evidence="2 3">
    <name type="scientific">Chitinophaga skermanii</name>
    <dbReference type="NCBI Taxonomy" id="331697"/>
    <lineage>
        <taxon>Bacteria</taxon>
        <taxon>Pseudomonadati</taxon>
        <taxon>Bacteroidota</taxon>
        <taxon>Chitinophagia</taxon>
        <taxon>Chitinophagales</taxon>
        <taxon>Chitinophagaceae</taxon>
        <taxon>Chitinophaga</taxon>
    </lineage>
</organism>
<dbReference type="RefSeq" id="WP_111598215.1">
    <property type="nucleotide sequence ID" value="NZ_QLLL01000005.1"/>
</dbReference>
<proteinExistence type="predicted"/>
<comment type="caution">
    <text evidence="2">The sequence shown here is derived from an EMBL/GenBank/DDBJ whole genome shotgun (WGS) entry which is preliminary data.</text>
</comment>
<keyword evidence="3" id="KW-1185">Reference proteome</keyword>
<sequence length="126" mass="14072">MYSESEVMVPKVVQAIFQTHKITTNSPSYAAGYDLLMLVINITIVIAVITAVHFFALNFLKEVKAKPITANKYAVFNLRNSEPAQWDLALMMIVSLVVLFHYTNKPGKDCRTAIKTTPTSICSKTM</sequence>
<name>A0A327QIR7_9BACT</name>
<evidence type="ECO:0000313" key="3">
    <source>
        <dbReference type="Proteomes" id="UP000249547"/>
    </source>
</evidence>
<reference evidence="2 3" key="1">
    <citation type="submission" date="2018-06" db="EMBL/GenBank/DDBJ databases">
        <title>Genomic Encyclopedia of Archaeal and Bacterial Type Strains, Phase II (KMG-II): from individual species to whole genera.</title>
        <authorList>
            <person name="Goeker M."/>
        </authorList>
    </citation>
    <scope>NUCLEOTIDE SEQUENCE [LARGE SCALE GENOMIC DNA]</scope>
    <source>
        <strain evidence="2 3">DSM 23857</strain>
    </source>
</reference>
<keyword evidence="1" id="KW-0812">Transmembrane</keyword>
<evidence type="ECO:0000256" key="1">
    <source>
        <dbReference type="SAM" id="Phobius"/>
    </source>
</evidence>
<evidence type="ECO:0000313" key="2">
    <source>
        <dbReference type="EMBL" id="RAJ03885.1"/>
    </source>
</evidence>
<keyword evidence="1" id="KW-1133">Transmembrane helix</keyword>
<protein>
    <submittedName>
        <fullName evidence="2">Uncharacterized protein</fullName>
    </submittedName>
</protein>
<feature type="transmembrane region" description="Helical" evidence="1">
    <location>
        <begin position="35"/>
        <end position="60"/>
    </location>
</feature>
<gene>
    <name evidence="2" type="ORF">LX64_02762</name>
</gene>
<dbReference type="Proteomes" id="UP000249547">
    <property type="component" value="Unassembled WGS sequence"/>
</dbReference>
<dbReference type="EMBL" id="QLLL01000005">
    <property type="protein sequence ID" value="RAJ03885.1"/>
    <property type="molecule type" value="Genomic_DNA"/>
</dbReference>
<dbReference type="AlphaFoldDB" id="A0A327QIR7"/>
<accession>A0A327QIR7</accession>